<evidence type="ECO:0000256" key="5">
    <source>
        <dbReference type="ARBA" id="ARBA00023040"/>
    </source>
</evidence>
<feature type="domain" description="G-protein coupled receptors family 1 profile" evidence="10">
    <location>
        <begin position="1"/>
        <end position="177"/>
    </location>
</feature>
<comment type="caution">
    <text evidence="11">The sequence shown here is derived from an EMBL/GenBank/DDBJ whole genome shotgun (WGS) entry which is preliminary data.</text>
</comment>
<dbReference type="InterPro" id="IPR017452">
    <property type="entry name" value="GPCR_Rhodpsn_7TM"/>
</dbReference>
<sequence length="239" mass="27145">MYVSDIPELITLRTASRKKFHVDTVLFTQCIASWDDDAERHYTTSKIVFLYLLPLTITSAAYFQIVRVLWKSDNIPGHRYQREVCFISGSAVDSSRRYVAISGGPSAGTQAQLRSRRKAAKMLVCVVLMFALCYFPVHLLSILRYTVDIPQNDITVALSMLSHWLCYANSATNPLIYNFMSGKYRKEFRKTLTCCFIGKNDRICARSELTCRDCRLTQITSARTDTAHFGAATTSFDLD</sequence>
<evidence type="ECO:0000256" key="9">
    <source>
        <dbReference type="SAM" id="Phobius"/>
    </source>
</evidence>
<dbReference type="Proteomes" id="UP001461498">
    <property type="component" value="Unassembled WGS sequence"/>
</dbReference>
<proteinExistence type="inferred from homology"/>
<evidence type="ECO:0000259" key="10">
    <source>
        <dbReference type="PROSITE" id="PS50262"/>
    </source>
</evidence>
<keyword evidence="8" id="KW-0807">Transducer</keyword>
<evidence type="ECO:0000256" key="6">
    <source>
        <dbReference type="ARBA" id="ARBA00023136"/>
    </source>
</evidence>
<reference evidence="11 12" key="1">
    <citation type="submission" date="2022-12" db="EMBL/GenBank/DDBJ databases">
        <title>Chromosome-level genome assembly of true bugs.</title>
        <authorList>
            <person name="Ma L."/>
            <person name="Li H."/>
        </authorList>
    </citation>
    <scope>NUCLEOTIDE SEQUENCE [LARGE SCALE GENOMIC DNA]</scope>
    <source>
        <strain evidence="11">Lab_2022b</strain>
    </source>
</reference>
<evidence type="ECO:0000313" key="11">
    <source>
        <dbReference type="EMBL" id="KAK9510878.1"/>
    </source>
</evidence>
<evidence type="ECO:0000313" key="12">
    <source>
        <dbReference type="Proteomes" id="UP001461498"/>
    </source>
</evidence>
<feature type="transmembrane region" description="Helical" evidence="9">
    <location>
        <begin position="122"/>
        <end position="141"/>
    </location>
</feature>
<name>A0AAW1DKZ1_9HEMI</name>
<keyword evidence="3 9" id="KW-0812">Transmembrane</keyword>
<dbReference type="PANTHER" id="PTHR45695:SF15">
    <property type="entry name" value="OPSIN RH2"/>
    <property type="match status" value="1"/>
</dbReference>
<comment type="similarity">
    <text evidence="2">Belongs to the G-protein coupled receptor 1 family.</text>
</comment>
<gene>
    <name evidence="11" type="ORF">O3M35_005566</name>
</gene>
<dbReference type="PRINTS" id="PR00237">
    <property type="entry name" value="GPCRRHODOPSN"/>
</dbReference>
<dbReference type="Pfam" id="PF00001">
    <property type="entry name" value="7tm_1"/>
    <property type="match status" value="1"/>
</dbReference>
<evidence type="ECO:0000256" key="3">
    <source>
        <dbReference type="ARBA" id="ARBA00022692"/>
    </source>
</evidence>
<evidence type="ECO:0000256" key="4">
    <source>
        <dbReference type="ARBA" id="ARBA00022989"/>
    </source>
</evidence>
<dbReference type="GO" id="GO:0005886">
    <property type="term" value="C:plasma membrane"/>
    <property type="evidence" value="ECO:0007669"/>
    <property type="project" value="TreeGrafter"/>
</dbReference>
<dbReference type="PANTHER" id="PTHR45695">
    <property type="entry name" value="LEUCOKININ RECEPTOR-RELATED"/>
    <property type="match status" value="1"/>
</dbReference>
<evidence type="ECO:0000256" key="7">
    <source>
        <dbReference type="ARBA" id="ARBA00023170"/>
    </source>
</evidence>
<keyword evidence="5" id="KW-0297">G-protein coupled receptor</keyword>
<protein>
    <recommendedName>
        <fullName evidence="10">G-protein coupled receptors family 1 profile domain-containing protein</fullName>
    </recommendedName>
</protein>
<dbReference type="PROSITE" id="PS50262">
    <property type="entry name" value="G_PROTEIN_RECEP_F1_2"/>
    <property type="match status" value="1"/>
</dbReference>
<dbReference type="EMBL" id="JAPXFL010000002">
    <property type="protein sequence ID" value="KAK9510878.1"/>
    <property type="molecule type" value="Genomic_DNA"/>
</dbReference>
<keyword evidence="4 9" id="KW-1133">Transmembrane helix</keyword>
<evidence type="ECO:0000256" key="8">
    <source>
        <dbReference type="ARBA" id="ARBA00023224"/>
    </source>
</evidence>
<dbReference type="AlphaFoldDB" id="A0AAW1DKZ1"/>
<keyword evidence="12" id="KW-1185">Reference proteome</keyword>
<accession>A0AAW1DKZ1</accession>
<evidence type="ECO:0000256" key="2">
    <source>
        <dbReference type="ARBA" id="ARBA00010663"/>
    </source>
</evidence>
<keyword evidence="6 9" id="KW-0472">Membrane</keyword>
<evidence type="ECO:0000256" key="1">
    <source>
        <dbReference type="ARBA" id="ARBA00004141"/>
    </source>
</evidence>
<comment type="subcellular location">
    <subcellularLocation>
        <location evidence="1">Membrane</location>
        <topology evidence="1">Multi-pass membrane protein</topology>
    </subcellularLocation>
</comment>
<keyword evidence="7" id="KW-0675">Receptor</keyword>
<dbReference type="SUPFAM" id="SSF81321">
    <property type="entry name" value="Family A G protein-coupled receptor-like"/>
    <property type="match status" value="1"/>
</dbReference>
<dbReference type="Gene3D" id="1.20.1070.10">
    <property type="entry name" value="Rhodopsin 7-helix transmembrane proteins"/>
    <property type="match status" value="1"/>
</dbReference>
<dbReference type="GO" id="GO:0004930">
    <property type="term" value="F:G protein-coupled receptor activity"/>
    <property type="evidence" value="ECO:0007669"/>
    <property type="project" value="UniProtKB-KW"/>
</dbReference>
<feature type="transmembrane region" description="Helical" evidence="9">
    <location>
        <begin position="48"/>
        <end position="70"/>
    </location>
</feature>
<organism evidence="11 12">
    <name type="scientific">Rhynocoris fuscipes</name>
    <dbReference type="NCBI Taxonomy" id="488301"/>
    <lineage>
        <taxon>Eukaryota</taxon>
        <taxon>Metazoa</taxon>
        <taxon>Ecdysozoa</taxon>
        <taxon>Arthropoda</taxon>
        <taxon>Hexapoda</taxon>
        <taxon>Insecta</taxon>
        <taxon>Pterygota</taxon>
        <taxon>Neoptera</taxon>
        <taxon>Paraneoptera</taxon>
        <taxon>Hemiptera</taxon>
        <taxon>Heteroptera</taxon>
        <taxon>Panheteroptera</taxon>
        <taxon>Cimicomorpha</taxon>
        <taxon>Reduviidae</taxon>
        <taxon>Harpactorinae</taxon>
        <taxon>Harpactorini</taxon>
        <taxon>Rhynocoris</taxon>
    </lineage>
</organism>
<feature type="transmembrane region" description="Helical" evidence="9">
    <location>
        <begin position="161"/>
        <end position="180"/>
    </location>
</feature>
<dbReference type="InterPro" id="IPR000276">
    <property type="entry name" value="GPCR_Rhodpsn"/>
</dbReference>